<protein>
    <recommendedName>
        <fullName evidence="4">Beta-barrel porin 2</fullName>
    </recommendedName>
</protein>
<gene>
    <name evidence="2" type="ORF">SAMN02745129_0502</name>
</gene>
<dbReference type="Proteomes" id="UP000184268">
    <property type="component" value="Unassembled WGS sequence"/>
</dbReference>
<dbReference type="Pfam" id="PF10082">
    <property type="entry name" value="BBP2_2"/>
    <property type="match status" value="1"/>
</dbReference>
<evidence type="ECO:0000313" key="2">
    <source>
        <dbReference type="EMBL" id="SHI26564.1"/>
    </source>
</evidence>
<organism evidence="2 3">
    <name type="scientific">Ferrimonas marina</name>
    <dbReference type="NCBI Taxonomy" id="299255"/>
    <lineage>
        <taxon>Bacteria</taxon>
        <taxon>Pseudomonadati</taxon>
        <taxon>Pseudomonadota</taxon>
        <taxon>Gammaproteobacteria</taxon>
        <taxon>Alteromonadales</taxon>
        <taxon>Ferrimonadaceae</taxon>
        <taxon>Ferrimonas</taxon>
    </lineage>
</organism>
<accession>A0A1M5ZQU2</accession>
<dbReference type="InterPro" id="IPR018759">
    <property type="entry name" value="BBP2_2"/>
</dbReference>
<dbReference type="AlphaFoldDB" id="A0A1M5ZQU2"/>
<keyword evidence="1" id="KW-0732">Signal</keyword>
<dbReference type="STRING" id="299255.SAMN02745129_0502"/>
<keyword evidence="3" id="KW-1185">Reference proteome</keyword>
<name>A0A1M5ZQU2_9GAMM</name>
<dbReference type="SUPFAM" id="SSF56935">
    <property type="entry name" value="Porins"/>
    <property type="match status" value="1"/>
</dbReference>
<reference evidence="2 3" key="1">
    <citation type="submission" date="2016-11" db="EMBL/GenBank/DDBJ databases">
        <authorList>
            <person name="Jaros S."/>
            <person name="Januszkiewicz K."/>
            <person name="Wedrychowicz H."/>
        </authorList>
    </citation>
    <scope>NUCLEOTIDE SEQUENCE [LARGE SCALE GENOMIC DNA]</scope>
    <source>
        <strain evidence="2 3">DSM 16917</strain>
    </source>
</reference>
<dbReference type="EMBL" id="FQXG01000015">
    <property type="protein sequence ID" value="SHI26564.1"/>
    <property type="molecule type" value="Genomic_DNA"/>
</dbReference>
<proteinExistence type="predicted"/>
<feature type="chain" id="PRO_5013200665" description="Beta-barrel porin 2" evidence="1">
    <location>
        <begin position="20"/>
        <end position="394"/>
    </location>
</feature>
<feature type="signal peptide" evidence="1">
    <location>
        <begin position="1"/>
        <end position="19"/>
    </location>
</feature>
<evidence type="ECO:0008006" key="4">
    <source>
        <dbReference type="Google" id="ProtNLM"/>
    </source>
</evidence>
<evidence type="ECO:0000313" key="3">
    <source>
        <dbReference type="Proteomes" id="UP000184268"/>
    </source>
</evidence>
<sequence>MQRFLGAIALAMASMGAWAEFEPAQMELTEGLYFRPTLLVDLGHDDNLLNRGGDSVSSTFLRVEPDLWFAVGGRISHIKAHYRLGSGTYFDSSDDNYTDHVAELMGHHEFTAQHRIDAEYRFKKGHEARGTGVAEFEELNAPLEYTRNRLEGKYEFGADSARMQLGVMAGYLDHTYDNFRDLTEARDYEDLYYGGDIKWRVGNRSALVVEAKYTDRDYPNPEPDRALRDSTTLRALAGVTWDVTDKTQGRAKFGIEDKDFDDSSREDFSGFSWDIGLTWNPRTYSTIEFESSRAATDPFSDGDYVNESIYDATWTHYWRSRFATVLGYRFENDDYTGDDREDDIDRLYLGVVYEFRRWLKFEPYYQFIDHSSTRPDLAINYDKTLYGLSVTVSL</sequence>
<evidence type="ECO:0000256" key="1">
    <source>
        <dbReference type="SAM" id="SignalP"/>
    </source>
</evidence>